<feature type="binding site" evidence="16">
    <location>
        <position position="146"/>
    </location>
    <ligand>
        <name>Zn(2+)</name>
        <dbReference type="ChEBI" id="CHEBI:29105"/>
    </ligand>
</feature>
<dbReference type="Pfam" id="PF01406">
    <property type="entry name" value="tRNA-synt_1e"/>
    <property type="match status" value="1"/>
</dbReference>
<dbReference type="InterPro" id="IPR032678">
    <property type="entry name" value="tRNA-synt_1_cat_dom"/>
</dbReference>
<evidence type="ECO:0000256" key="14">
    <source>
        <dbReference type="ARBA" id="ARBA00023146"/>
    </source>
</evidence>
<keyword evidence="9 16" id="KW-0547">Nucleotide-binding</keyword>
<dbReference type="InterPro" id="IPR033911">
    <property type="entry name" value="MetRS_core"/>
</dbReference>
<evidence type="ECO:0000256" key="13">
    <source>
        <dbReference type="ARBA" id="ARBA00022917"/>
    </source>
</evidence>
<dbReference type="SUPFAM" id="SSF50249">
    <property type="entry name" value="Nucleic acid-binding proteins"/>
    <property type="match status" value="1"/>
</dbReference>
<feature type="coiled-coil region" evidence="17">
    <location>
        <begin position="510"/>
        <end position="537"/>
    </location>
</feature>
<evidence type="ECO:0000256" key="6">
    <source>
        <dbReference type="ARBA" id="ARBA00022555"/>
    </source>
</evidence>
<dbReference type="Proteomes" id="UP000432715">
    <property type="component" value="Unassembled WGS sequence"/>
</dbReference>
<dbReference type="InterPro" id="IPR041872">
    <property type="entry name" value="Anticodon_Met"/>
</dbReference>
<comment type="subcellular location">
    <subcellularLocation>
        <location evidence="2 16">Cytoplasm</location>
    </subcellularLocation>
</comment>
<dbReference type="InterPro" id="IPR014729">
    <property type="entry name" value="Rossmann-like_a/b/a_fold"/>
</dbReference>
<comment type="catalytic activity">
    <reaction evidence="15 16">
        <text>tRNA(Met) + L-methionine + ATP = L-methionyl-tRNA(Met) + AMP + diphosphate</text>
        <dbReference type="Rhea" id="RHEA:13481"/>
        <dbReference type="Rhea" id="RHEA-COMP:9667"/>
        <dbReference type="Rhea" id="RHEA-COMP:9698"/>
        <dbReference type="ChEBI" id="CHEBI:30616"/>
        <dbReference type="ChEBI" id="CHEBI:33019"/>
        <dbReference type="ChEBI" id="CHEBI:57844"/>
        <dbReference type="ChEBI" id="CHEBI:78442"/>
        <dbReference type="ChEBI" id="CHEBI:78530"/>
        <dbReference type="ChEBI" id="CHEBI:456215"/>
        <dbReference type="EC" id="6.1.1.10"/>
    </reaction>
</comment>
<comment type="subunit">
    <text evidence="4 16">Homodimer.</text>
</comment>
<dbReference type="FunFam" id="2.40.50.140:FF:000042">
    <property type="entry name" value="Methionine--tRNA ligase"/>
    <property type="match status" value="1"/>
</dbReference>
<comment type="caution">
    <text evidence="16">Lacks conserved residue(s) required for the propagation of feature annotation.</text>
</comment>
<name>A0A6I0FFW5_9FIRM</name>
<dbReference type="CDD" id="cd07957">
    <property type="entry name" value="Anticodon_Ia_Met"/>
    <property type="match status" value="1"/>
</dbReference>
<dbReference type="SUPFAM" id="SSF47323">
    <property type="entry name" value="Anticodon-binding domain of a subclass of class I aminoacyl-tRNA synthetases"/>
    <property type="match status" value="1"/>
</dbReference>
<keyword evidence="10 16" id="KW-0862">Zinc</keyword>
<evidence type="ECO:0000256" key="9">
    <source>
        <dbReference type="ARBA" id="ARBA00022741"/>
    </source>
</evidence>
<comment type="similarity">
    <text evidence="3 16">Belongs to the class-I aminoacyl-tRNA synthetase family. MetG type 2A subfamily.</text>
</comment>
<evidence type="ECO:0000256" key="17">
    <source>
        <dbReference type="SAM" id="Coils"/>
    </source>
</evidence>
<evidence type="ECO:0000313" key="19">
    <source>
        <dbReference type="EMBL" id="KAB3537809.1"/>
    </source>
</evidence>
<dbReference type="PANTHER" id="PTHR43326">
    <property type="entry name" value="METHIONYL-TRNA SYNTHETASE"/>
    <property type="match status" value="1"/>
</dbReference>
<keyword evidence="12 16" id="KW-0694">RNA-binding</keyword>
<comment type="caution">
    <text evidence="19">The sequence shown here is derived from an EMBL/GenBank/DDBJ whole genome shotgun (WGS) entry which is preliminary data.</text>
</comment>
<dbReference type="Pfam" id="PF08264">
    <property type="entry name" value="Anticodon_1"/>
    <property type="match status" value="1"/>
</dbReference>
<dbReference type="EMBL" id="WBZC01000008">
    <property type="protein sequence ID" value="KAB3537809.1"/>
    <property type="molecule type" value="Genomic_DNA"/>
</dbReference>
<dbReference type="InterPro" id="IPR023457">
    <property type="entry name" value="Met-tRNA_synth_2"/>
</dbReference>
<dbReference type="InterPro" id="IPR013155">
    <property type="entry name" value="M/V/L/I-tRNA-synth_anticd-bd"/>
</dbReference>
<keyword evidence="20" id="KW-1185">Reference proteome</keyword>
<dbReference type="NCBIfam" id="NF008900">
    <property type="entry name" value="PRK12267.1"/>
    <property type="match status" value="1"/>
</dbReference>
<dbReference type="InterPro" id="IPR012340">
    <property type="entry name" value="NA-bd_OB-fold"/>
</dbReference>
<dbReference type="HAMAP" id="MF_01228">
    <property type="entry name" value="Met_tRNA_synth_type2"/>
    <property type="match status" value="1"/>
</dbReference>
<evidence type="ECO:0000256" key="8">
    <source>
        <dbReference type="ARBA" id="ARBA00022723"/>
    </source>
</evidence>
<proteinExistence type="inferred from homology"/>
<dbReference type="SUPFAM" id="SSF52374">
    <property type="entry name" value="Nucleotidylyl transferase"/>
    <property type="match status" value="1"/>
</dbReference>
<evidence type="ECO:0000256" key="4">
    <source>
        <dbReference type="ARBA" id="ARBA00011738"/>
    </source>
</evidence>
<evidence type="ECO:0000256" key="12">
    <source>
        <dbReference type="ARBA" id="ARBA00022884"/>
    </source>
</evidence>
<dbReference type="InterPro" id="IPR009080">
    <property type="entry name" value="tRNAsynth_Ia_anticodon-bd"/>
</dbReference>
<dbReference type="InterPro" id="IPR001412">
    <property type="entry name" value="aa-tRNA-synth_I_CS"/>
</dbReference>
<comment type="cofactor">
    <cofactor evidence="16">
        <name>Zn(2+)</name>
        <dbReference type="ChEBI" id="CHEBI:29105"/>
    </cofactor>
    <text evidence="16">Binds 1 zinc ion per subunit.</text>
</comment>
<dbReference type="PROSITE" id="PS50886">
    <property type="entry name" value="TRBD"/>
    <property type="match status" value="1"/>
</dbReference>
<dbReference type="FunFam" id="2.170.220.10:FF:000002">
    <property type="entry name" value="Methionine--tRNA ligase"/>
    <property type="match status" value="1"/>
</dbReference>
<evidence type="ECO:0000313" key="20">
    <source>
        <dbReference type="Proteomes" id="UP000432715"/>
    </source>
</evidence>
<feature type="short sequence motif" description="'KMSKS' region" evidence="16">
    <location>
        <begin position="299"/>
        <end position="303"/>
    </location>
</feature>
<evidence type="ECO:0000256" key="3">
    <source>
        <dbReference type="ARBA" id="ARBA00006590"/>
    </source>
</evidence>
<keyword evidence="14 16" id="KW-0030">Aminoacyl-tRNA synthetase</keyword>
<dbReference type="EC" id="6.1.1.10" evidence="16"/>
<dbReference type="Gene3D" id="2.170.220.10">
    <property type="match status" value="1"/>
</dbReference>
<evidence type="ECO:0000256" key="2">
    <source>
        <dbReference type="ARBA" id="ARBA00004496"/>
    </source>
</evidence>
<dbReference type="GO" id="GO:0006431">
    <property type="term" value="P:methionyl-tRNA aminoacylation"/>
    <property type="evidence" value="ECO:0007669"/>
    <property type="project" value="UniProtKB-UniRule"/>
</dbReference>
<evidence type="ECO:0000256" key="7">
    <source>
        <dbReference type="ARBA" id="ARBA00022598"/>
    </source>
</evidence>
<dbReference type="Gene3D" id="1.10.730.10">
    <property type="entry name" value="Isoleucyl-tRNA Synthetase, Domain 1"/>
    <property type="match status" value="1"/>
</dbReference>
<dbReference type="CDD" id="cd00814">
    <property type="entry name" value="MetRS_core"/>
    <property type="match status" value="1"/>
</dbReference>
<dbReference type="Pfam" id="PF09334">
    <property type="entry name" value="tRNA-synt_1g"/>
    <property type="match status" value="1"/>
</dbReference>
<dbReference type="InterPro" id="IPR014758">
    <property type="entry name" value="Met-tRNA_synth"/>
</dbReference>
<dbReference type="PANTHER" id="PTHR43326:SF1">
    <property type="entry name" value="METHIONINE--TRNA LIGASE, MITOCHONDRIAL"/>
    <property type="match status" value="1"/>
</dbReference>
<feature type="binding site" evidence="16">
    <location>
        <position position="128"/>
    </location>
    <ligand>
        <name>Zn(2+)</name>
        <dbReference type="ChEBI" id="CHEBI:29105"/>
    </ligand>
</feature>
<evidence type="ECO:0000256" key="15">
    <source>
        <dbReference type="ARBA" id="ARBA00047364"/>
    </source>
</evidence>
<evidence type="ECO:0000256" key="10">
    <source>
        <dbReference type="ARBA" id="ARBA00022833"/>
    </source>
</evidence>
<dbReference type="PRINTS" id="PR01041">
    <property type="entry name" value="TRNASYNTHMET"/>
</dbReference>
<dbReference type="RefSeq" id="WP_151859954.1">
    <property type="nucleotide sequence ID" value="NZ_WBZC01000008.1"/>
</dbReference>
<dbReference type="GO" id="GO:0004825">
    <property type="term" value="F:methionine-tRNA ligase activity"/>
    <property type="evidence" value="ECO:0007669"/>
    <property type="project" value="UniProtKB-UniRule"/>
</dbReference>
<dbReference type="OrthoDB" id="9810191at2"/>
<feature type="binding site" evidence="16">
    <location>
        <position position="149"/>
    </location>
    <ligand>
        <name>Zn(2+)</name>
        <dbReference type="ChEBI" id="CHEBI:29105"/>
    </ligand>
</feature>
<reference evidence="19 20" key="1">
    <citation type="submission" date="2019-10" db="EMBL/GenBank/DDBJ databases">
        <title>Alkaliphilus serpentinus sp. nov. and Alkaliphilus pronyensis sp. nov., two novel anaerobic alkaliphilic species isolated from the serpentinized-hosted hydrothermal field of the Prony Bay (New Caledonia).</title>
        <authorList>
            <person name="Postec A."/>
        </authorList>
    </citation>
    <scope>NUCLEOTIDE SEQUENCE [LARGE SCALE GENOMIC DNA]</scope>
    <source>
        <strain evidence="19 20">LacV</strain>
    </source>
</reference>
<dbReference type="Gene3D" id="3.40.50.620">
    <property type="entry name" value="HUPs"/>
    <property type="match status" value="1"/>
</dbReference>
<organism evidence="19 20">
    <name type="scientific">Alkaliphilus pronyensis</name>
    <dbReference type="NCBI Taxonomy" id="1482732"/>
    <lineage>
        <taxon>Bacteria</taxon>
        <taxon>Bacillati</taxon>
        <taxon>Bacillota</taxon>
        <taxon>Clostridia</taxon>
        <taxon>Peptostreptococcales</taxon>
        <taxon>Natronincolaceae</taxon>
        <taxon>Alkaliphilus</taxon>
    </lineage>
</organism>
<gene>
    <name evidence="16 19" type="primary">metG</name>
    <name evidence="19" type="ORF">F8154_02185</name>
</gene>
<feature type="binding site" evidence="16">
    <location>
        <position position="131"/>
    </location>
    <ligand>
        <name>Zn(2+)</name>
        <dbReference type="ChEBI" id="CHEBI:29105"/>
    </ligand>
</feature>
<dbReference type="InterPro" id="IPR002547">
    <property type="entry name" value="tRNA-bd_dom"/>
</dbReference>
<keyword evidence="11 16" id="KW-0067">ATP-binding</keyword>
<evidence type="ECO:0000259" key="18">
    <source>
        <dbReference type="PROSITE" id="PS50886"/>
    </source>
</evidence>
<dbReference type="NCBIfam" id="TIGR00399">
    <property type="entry name" value="metG_C_term"/>
    <property type="match status" value="1"/>
</dbReference>
<dbReference type="PROSITE" id="PS00178">
    <property type="entry name" value="AA_TRNA_LIGASE_I"/>
    <property type="match status" value="1"/>
</dbReference>
<sequence>MSKKTFYITTPIYYPNARLTIGHTYTTVAADVISRFKRFCGYDVQFLTGTDEHGEKIQEAAAKKGITPKEHVDGIVEEIKSTWGKMDISYDIFIRTTDEYHGEAVQKIFTELYNKRDIYKSEYEGWYCTPCESFWTETQLKEGNLCPDCNREAHLAKEEAYFFKLSKYQDRLIEYYDKHPEICFPETRRNEMINNFLKPGLEDLCVSRTSFDWGIKVPFDKKHIIYVWFDAVCNYITALGYGSDNDEKYNKYWPADVHLVGKEIVRFHTIIWPALLMALEIPLPKMVYGHGWILSGADKMSKSKGNVVYPEPLIERYGIDALKYFLLREFTFGQDGNYTNSSFINRINSDLANDLGNLVSRSVAMVEKYNDGIIPPSKAKGDFDDSLIKVVTDAGKKVEAALNRLQFHEALEEIWKVIRRANKYIDETTPWILAKDKDKKHQLDTVLYNLMDTIRIISLLIKPFMETITKKIWSQIGIYDGKATLWEDVFKFGLIPDGLKVHKGEVLFPRLDTEKEAAELEEVNSRYIEKINGATKEEETVEVNKKEEITIDEFDKVELRVAEVIEAEKHPKANRLLVLKLQMGKEVRQVVSGIAQNYSPEELINKKVILVANLKPVKLRGIQSQGMILAASNEESLVLATVDKDIPHGTLIS</sequence>
<dbReference type="InterPro" id="IPR015413">
    <property type="entry name" value="Methionyl/Leucyl_tRNA_Synth"/>
</dbReference>
<evidence type="ECO:0000256" key="11">
    <source>
        <dbReference type="ARBA" id="ARBA00022840"/>
    </source>
</evidence>
<dbReference type="AlphaFoldDB" id="A0A6I0FFW5"/>
<evidence type="ECO:0000256" key="5">
    <source>
        <dbReference type="ARBA" id="ARBA00022490"/>
    </source>
</evidence>
<dbReference type="GO" id="GO:0046872">
    <property type="term" value="F:metal ion binding"/>
    <property type="evidence" value="ECO:0007669"/>
    <property type="project" value="UniProtKB-KW"/>
</dbReference>
<evidence type="ECO:0000256" key="1">
    <source>
        <dbReference type="ARBA" id="ARBA00003314"/>
    </source>
</evidence>
<dbReference type="NCBIfam" id="TIGR00398">
    <property type="entry name" value="metG"/>
    <property type="match status" value="1"/>
</dbReference>
<accession>A0A6I0FFW5</accession>
<evidence type="ECO:0000256" key="16">
    <source>
        <dbReference type="HAMAP-Rule" id="MF_01228"/>
    </source>
</evidence>
<dbReference type="Pfam" id="PF01588">
    <property type="entry name" value="tRNA_bind"/>
    <property type="match status" value="1"/>
</dbReference>
<keyword evidence="5 16" id="KW-0963">Cytoplasm</keyword>
<dbReference type="GO" id="GO:0000049">
    <property type="term" value="F:tRNA binding"/>
    <property type="evidence" value="ECO:0007669"/>
    <property type="project" value="UniProtKB-UniRule"/>
</dbReference>
<keyword evidence="6 16" id="KW-0820">tRNA-binding</keyword>
<keyword evidence="7 16" id="KW-0436">Ligase</keyword>
<dbReference type="InterPro" id="IPR004495">
    <property type="entry name" value="Met-tRNA-synth_bsu_C"/>
</dbReference>
<comment type="function">
    <text evidence="1 16">Is required not only for elongation of protein synthesis but also for the initiation of all mRNA translation through initiator tRNA(fMet) aminoacylation.</text>
</comment>
<dbReference type="GO" id="GO:0005524">
    <property type="term" value="F:ATP binding"/>
    <property type="evidence" value="ECO:0007669"/>
    <property type="project" value="UniProtKB-UniRule"/>
</dbReference>
<dbReference type="FunFam" id="1.10.730.10:FF:000026">
    <property type="entry name" value="Methionine--tRNA ligase"/>
    <property type="match status" value="1"/>
</dbReference>
<keyword evidence="13 16" id="KW-0648">Protein biosynthesis</keyword>
<dbReference type="Gene3D" id="2.40.50.140">
    <property type="entry name" value="Nucleic acid-binding proteins"/>
    <property type="match status" value="1"/>
</dbReference>
<dbReference type="CDD" id="cd02800">
    <property type="entry name" value="tRNA_bind_EcMetRS_like"/>
    <property type="match status" value="1"/>
</dbReference>
<protein>
    <recommendedName>
        <fullName evidence="16">Methionine--tRNA ligase</fullName>
        <ecNumber evidence="16">6.1.1.10</ecNumber>
    </recommendedName>
    <alternativeName>
        <fullName evidence="16">Methionyl-tRNA synthetase</fullName>
        <shortName evidence="16">MetRS</shortName>
    </alternativeName>
</protein>
<keyword evidence="17" id="KW-0175">Coiled coil</keyword>
<keyword evidence="8 16" id="KW-0479">Metal-binding</keyword>
<feature type="domain" description="TRNA-binding" evidence="18">
    <location>
        <begin position="553"/>
        <end position="653"/>
    </location>
</feature>
<dbReference type="GO" id="GO:0005737">
    <property type="term" value="C:cytoplasm"/>
    <property type="evidence" value="ECO:0007669"/>
    <property type="project" value="UniProtKB-SubCell"/>
</dbReference>